<evidence type="ECO:0000313" key="2">
    <source>
        <dbReference type="EMBL" id="GFD59037.1"/>
    </source>
</evidence>
<organism evidence="2">
    <name type="scientific">Tanacetum cinerariifolium</name>
    <name type="common">Dalmatian daisy</name>
    <name type="synonym">Chrysanthemum cinerariifolium</name>
    <dbReference type="NCBI Taxonomy" id="118510"/>
    <lineage>
        <taxon>Eukaryota</taxon>
        <taxon>Viridiplantae</taxon>
        <taxon>Streptophyta</taxon>
        <taxon>Embryophyta</taxon>
        <taxon>Tracheophyta</taxon>
        <taxon>Spermatophyta</taxon>
        <taxon>Magnoliopsida</taxon>
        <taxon>eudicotyledons</taxon>
        <taxon>Gunneridae</taxon>
        <taxon>Pentapetalae</taxon>
        <taxon>asterids</taxon>
        <taxon>campanulids</taxon>
        <taxon>Asterales</taxon>
        <taxon>Asteraceae</taxon>
        <taxon>Asteroideae</taxon>
        <taxon>Anthemideae</taxon>
        <taxon>Anthemidinae</taxon>
        <taxon>Tanacetum</taxon>
    </lineage>
</organism>
<proteinExistence type="predicted"/>
<feature type="domain" description="Oxidoreductase N-terminal" evidence="1">
    <location>
        <begin position="32"/>
        <end position="81"/>
    </location>
</feature>
<sequence length="83" mass="9202">VALSNDPAQRTWMDDTIPAVGYINLNFADFQDRHYATPIKVGEGIRTGLIGKVVASKNKDLKEGDDVTGQGYWAEYNVLDMAR</sequence>
<dbReference type="Pfam" id="PF16884">
    <property type="entry name" value="ADH_N_2"/>
    <property type="match status" value="1"/>
</dbReference>
<reference evidence="2" key="1">
    <citation type="journal article" date="2019" name="Sci. Rep.">
        <title>Draft genome of Tanacetum cinerariifolium, the natural source of mosquito coil.</title>
        <authorList>
            <person name="Yamashiro T."/>
            <person name="Shiraishi A."/>
            <person name="Satake H."/>
            <person name="Nakayama K."/>
        </authorList>
    </citation>
    <scope>NUCLEOTIDE SEQUENCE</scope>
</reference>
<protein>
    <recommendedName>
        <fullName evidence="1">Oxidoreductase N-terminal domain-containing protein</fullName>
    </recommendedName>
</protein>
<accession>A0A699XHA7</accession>
<feature type="non-terminal residue" evidence="2">
    <location>
        <position position="1"/>
    </location>
</feature>
<dbReference type="Gene3D" id="3.90.180.10">
    <property type="entry name" value="Medium-chain alcohol dehydrogenases, catalytic domain"/>
    <property type="match status" value="1"/>
</dbReference>
<dbReference type="InterPro" id="IPR041694">
    <property type="entry name" value="ADH_N_2"/>
</dbReference>
<name>A0A699XHA7_TANCI</name>
<gene>
    <name evidence="2" type="ORF">Tci_931006</name>
</gene>
<dbReference type="EMBL" id="BKCJ011860414">
    <property type="protein sequence ID" value="GFD59037.1"/>
    <property type="molecule type" value="Genomic_DNA"/>
</dbReference>
<dbReference type="SUPFAM" id="SSF50129">
    <property type="entry name" value="GroES-like"/>
    <property type="match status" value="1"/>
</dbReference>
<dbReference type="AlphaFoldDB" id="A0A699XHA7"/>
<evidence type="ECO:0000259" key="1">
    <source>
        <dbReference type="Pfam" id="PF16884"/>
    </source>
</evidence>
<dbReference type="InterPro" id="IPR011032">
    <property type="entry name" value="GroES-like_sf"/>
</dbReference>
<feature type="non-terminal residue" evidence="2">
    <location>
        <position position="83"/>
    </location>
</feature>
<comment type="caution">
    <text evidence="2">The sequence shown here is derived from an EMBL/GenBank/DDBJ whole genome shotgun (WGS) entry which is preliminary data.</text>
</comment>